<organism evidence="1 2">
    <name type="scientific">Microvirga tunisiensis</name>
    <dbReference type="NCBI Taxonomy" id="2108360"/>
    <lineage>
        <taxon>Bacteria</taxon>
        <taxon>Pseudomonadati</taxon>
        <taxon>Pseudomonadota</taxon>
        <taxon>Alphaproteobacteria</taxon>
        <taxon>Hyphomicrobiales</taxon>
        <taxon>Methylobacteriaceae</taxon>
        <taxon>Microvirga</taxon>
    </lineage>
</organism>
<dbReference type="AlphaFoldDB" id="A0A5N7MLY0"/>
<sequence>MAIIKHSSKFDDTPGPYKAYTEDGMILFRIVRADGERSYTVMTATAGKDAGTLSPYPDKERLMAAAMKAFANQCASPRGKFDRNGIPYVQLYDLNDPTEIQSSIETTATALGLSAAKIEWIDVAAQNEAKDLWREFSVGDEFSDEPAYLSDGLWVNSDGSFSTR</sequence>
<dbReference type="OrthoDB" id="7846879at2"/>
<comment type="caution">
    <text evidence="1">The sequence shown here is derived from an EMBL/GenBank/DDBJ whole genome shotgun (WGS) entry which is preliminary data.</text>
</comment>
<proteinExistence type="predicted"/>
<reference evidence="1 2" key="1">
    <citation type="journal article" date="2019" name="Syst. Appl. Microbiol.">
        <title>Microvirga tunisiensis sp. nov., a root nodule symbiotic bacterium isolated from Lupinus micranthus and L. luteus grown in Northern Tunisia.</title>
        <authorList>
            <person name="Msaddak A."/>
            <person name="Rejili M."/>
            <person name="Duran D."/>
            <person name="Mars M."/>
            <person name="Palacios J.M."/>
            <person name="Ruiz-Argueso T."/>
            <person name="Rey L."/>
            <person name="Imperial J."/>
        </authorList>
    </citation>
    <scope>NUCLEOTIDE SEQUENCE [LARGE SCALE GENOMIC DNA]</scope>
    <source>
        <strain evidence="1 2">Lmie10</strain>
    </source>
</reference>
<dbReference type="Proteomes" id="UP000403266">
    <property type="component" value="Unassembled WGS sequence"/>
</dbReference>
<dbReference type="EMBL" id="VOSK01000119">
    <property type="protein sequence ID" value="MPR28007.1"/>
    <property type="molecule type" value="Genomic_DNA"/>
</dbReference>
<evidence type="ECO:0000313" key="2">
    <source>
        <dbReference type="Proteomes" id="UP000403266"/>
    </source>
</evidence>
<dbReference type="RefSeq" id="WP_152714314.1">
    <property type="nucleotide sequence ID" value="NZ_VOSJ01000117.1"/>
</dbReference>
<name>A0A5N7MLY0_9HYPH</name>
<keyword evidence="2" id="KW-1185">Reference proteome</keyword>
<protein>
    <submittedName>
        <fullName evidence="1">Uncharacterized protein</fullName>
    </submittedName>
</protein>
<accession>A0A5N7MLY0</accession>
<evidence type="ECO:0000313" key="1">
    <source>
        <dbReference type="EMBL" id="MPR28007.1"/>
    </source>
</evidence>
<gene>
    <name evidence="1" type="ORF">FS320_23290</name>
</gene>